<reference evidence="5 6" key="1">
    <citation type="submission" date="2024-06" db="EMBL/GenBank/DDBJ databases">
        <title>Genomic Encyclopedia of Type Strains, Phase IV (KMG-IV): sequencing the most valuable type-strain genomes for metagenomic binning, comparative biology and taxonomic classification.</title>
        <authorList>
            <person name="Goeker M."/>
        </authorList>
    </citation>
    <scope>NUCLEOTIDE SEQUENCE [LARGE SCALE GENOMIC DNA]</scope>
    <source>
        <strain evidence="5 6">DSM 105042</strain>
    </source>
</reference>
<dbReference type="InterPro" id="IPR004089">
    <property type="entry name" value="MCPsignal_dom"/>
</dbReference>
<dbReference type="InterPro" id="IPR009050">
    <property type="entry name" value="Globin-like_sf"/>
</dbReference>
<keyword evidence="3" id="KW-0807">Transducer</keyword>
<dbReference type="Gene3D" id="1.10.287.950">
    <property type="entry name" value="Methyl-accepting chemotaxis protein"/>
    <property type="match status" value="1"/>
</dbReference>
<evidence type="ECO:0000313" key="6">
    <source>
        <dbReference type="Proteomes" id="UP001549031"/>
    </source>
</evidence>
<evidence type="ECO:0000259" key="4">
    <source>
        <dbReference type="PROSITE" id="PS50111"/>
    </source>
</evidence>
<evidence type="ECO:0000256" key="2">
    <source>
        <dbReference type="ARBA" id="ARBA00029447"/>
    </source>
</evidence>
<dbReference type="SMART" id="SM00283">
    <property type="entry name" value="MA"/>
    <property type="match status" value="1"/>
</dbReference>
<comment type="caution">
    <text evidence="5">The sequence shown here is derived from an EMBL/GenBank/DDBJ whole genome shotgun (WGS) entry which is preliminary data.</text>
</comment>
<dbReference type="InterPro" id="IPR039379">
    <property type="entry name" value="Protoglobin_sensor_dom"/>
</dbReference>
<dbReference type="SUPFAM" id="SSF58104">
    <property type="entry name" value="Methyl-accepting chemotaxis protein (MCP) signaling domain"/>
    <property type="match status" value="1"/>
</dbReference>
<dbReference type="InterPro" id="IPR012292">
    <property type="entry name" value="Globin/Proto"/>
</dbReference>
<name>A0ABV2HAK1_9HYPH</name>
<evidence type="ECO:0000313" key="5">
    <source>
        <dbReference type="EMBL" id="MET3587571.1"/>
    </source>
</evidence>
<dbReference type="Proteomes" id="UP001549031">
    <property type="component" value="Unassembled WGS sequence"/>
</dbReference>
<evidence type="ECO:0000256" key="1">
    <source>
        <dbReference type="ARBA" id="ARBA00022500"/>
    </source>
</evidence>
<dbReference type="CDD" id="cd11386">
    <property type="entry name" value="MCP_signal"/>
    <property type="match status" value="1"/>
</dbReference>
<proteinExistence type="inferred from homology"/>
<feature type="domain" description="Methyl-accepting transducer" evidence="4">
    <location>
        <begin position="206"/>
        <end position="435"/>
    </location>
</feature>
<accession>A0ABV2HAK1</accession>
<dbReference type="PANTHER" id="PTHR43531:SF11">
    <property type="entry name" value="METHYL-ACCEPTING CHEMOTAXIS PROTEIN 3"/>
    <property type="match status" value="1"/>
</dbReference>
<protein>
    <submittedName>
        <fullName evidence="5">Methyl-accepting chemotaxis protein</fullName>
    </submittedName>
</protein>
<organism evidence="5 6">
    <name type="scientific">Pseudorhizobium tarimense</name>
    <dbReference type="NCBI Taxonomy" id="1079109"/>
    <lineage>
        <taxon>Bacteria</taxon>
        <taxon>Pseudomonadati</taxon>
        <taxon>Pseudomonadota</taxon>
        <taxon>Alphaproteobacteria</taxon>
        <taxon>Hyphomicrobiales</taxon>
        <taxon>Rhizobiaceae</taxon>
        <taxon>Rhizobium/Agrobacterium group</taxon>
        <taxon>Pseudorhizobium</taxon>
    </lineage>
</organism>
<dbReference type="PANTHER" id="PTHR43531">
    <property type="entry name" value="PROTEIN ICFG"/>
    <property type="match status" value="1"/>
</dbReference>
<dbReference type="InterPro" id="IPR044398">
    <property type="entry name" value="Globin-sensor_dom"/>
</dbReference>
<dbReference type="Gene3D" id="1.10.490.10">
    <property type="entry name" value="Globins"/>
    <property type="match status" value="1"/>
</dbReference>
<keyword evidence="1" id="KW-0145">Chemotaxis</keyword>
<sequence>MHCKSGLRDLFHRFQAFPEASRQFESEHQIDRLHDLQSSHWSVLTDARFDALYAERVKVLSDSESRMGLDPRWHVAGHAVVLEHLLSGILSEEAGRPLLPAARRRNQELSELVGALVRLVMVDVEIAVSLRFNELRQKHHRASDQQRKDERAEVLKLFSDVIRSLAERDFTVSLSDDVPEHYRELADLLNQAIEASRASLQVTQARADEAGALAIALATEAREFAGDARAHAQRLGEASAQLAAITQQVQSCAAETGAAQKAAAATRATVEESGQIVGRAINAMADIEASAEKIGEIIGVIDEIAFQTNLLALNAGIEAARAGDSGRGFAVVAQEVRALAQRSADAAHEIKSLVNGTKTQVDAGVQMVHRTQDAISGIVRQVTEIDSSIAGIAVKAEEQAGALGQVASNVCSLRKDVATNAERAERAGSEADNLHTVIVELGKTVREFRIERQARYHSDLARPSLPPKPRIELVTTGPAVDLRDDGDLLFPKAQGMI</sequence>
<dbReference type="Pfam" id="PF00015">
    <property type="entry name" value="MCPsignal"/>
    <property type="match status" value="1"/>
</dbReference>
<evidence type="ECO:0000256" key="3">
    <source>
        <dbReference type="PROSITE-ProRule" id="PRU00284"/>
    </source>
</evidence>
<dbReference type="PROSITE" id="PS50111">
    <property type="entry name" value="CHEMOTAXIS_TRANSDUC_2"/>
    <property type="match status" value="1"/>
</dbReference>
<dbReference type="Pfam" id="PF11563">
    <property type="entry name" value="Protoglobin"/>
    <property type="match status" value="1"/>
</dbReference>
<comment type="similarity">
    <text evidence="2">Belongs to the methyl-accepting chemotaxis (MCP) protein family.</text>
</comment>
<dbReference type="InterPro" id="IPR051310">
    <property type="entry name" value="MCP_chemotaxis"/>
</dbReference>
<dbReference type="CDD" id="cd01068">
    <property type="entry name" value="globin_sensor"/>
    <property type="match status" value="1"/>
</dbReference>
<dbReference type="SUPFAM" id="SSF46458">
    <property type="entry name" value="Globin-like"/>
    <property type="match status" value="1"/>
</dbReference>
<dbReference type="EMBL" id="JBEPLJ010000015">
    <property type="protein sequence ID" value="MET3587571.1"/>
    <property type="molecule type" value="Genomic_DNA"/>
</dbReference>
<gene>
    <name evidence="5" type="ORF">ABID21_003699</name>
</gene>
<keyword evidence="6" id="KW-1185">Reference proteome</keyword>